<dbReference type="EC" id="6.1.1.9" evidence="1"/>
<dbReference type="Pfam" id="PF08264">
    <property type="entry name" value="Anticodon_1"/>
    <property type="match status" value="1"/>
</dbReference>
<evidence type="ECO:0000259" key="11">
    <source>
        <dbReference type="Pfam" id="PF10458"/>
    </source>
</evidence>
<dbReference type="SUPFAM" id="SSF47323">
    <property type="entry name" value="Anticodon-binding domain of a subclass of class I aminoacyl-tRNA synthetases"/>
    <property type="match status" value="1"/>
</dbReference>
<feature type="domain" description="Valyl-tRNA synthetase tRNA-binding arm" evidence="11">
    <location>
        <begin position="136"/>
        <end position="201"/>
    </location>
</feature>
<reference evidence="12" key="1">
    <citation type="submission" date="2019-08" db="EMBL/GenBank/DDBJ databases">
        <authorList>
            <person name="Kucharzyk K."/>
            <person name="Murdoch R.W."/>
            <person name="Higgins S."/>
            <person name="Loffler F."/>
        </authorList>
    </citation>
    <scope>NUCLEOTIDE SEQUENCE</scope>
</reference>
<keyword evidence="4" id="KW-0067">ATP-binding</keyword>
<name>A0A645D5Z1_9ZZZZ</name>
<dbReference type="GO" id="GO:0005524">
    <property type="term" value="F:ATP binding"/>
    <property type="evidence" value="ECO:0007669"/>
    <property type="project" value="UniProtKB-KW"/>
</dbReference>
<evidence type="ECO:0000256" key="9">
    <source>
        <dbReference type="SAM" id="Coils"/>
    </source>
</evidence>
<dbReference type="InterPro" id="IPR010978">
    <property type="entry name" value="tRNA-bd_arm"/>
</dbReference>
<evidence type="ECO:0000256" key="7">
    <source>
        <dbReference type="ARBA" id="ARBA00029936"/>
    </source>
</evidence>
<protein>
    <recommendedName>
        <fullName evidence="1">valine--tRNA ligase</fullName>
        <ecNumber evidence="1">6.1.1.9</ecNumber>
    </recommendedName>
    <alternativeName>
        <fullName evidence="7">Valyl-tRNA synthetase</fullName>
    </alternativeName>
</protein>
<evidence type="ECO:0000256" key="6">
    <source>
        <dbReference type="ARBA" id="ARBA00023146"/>
    </source>
</evidence>
<dbReference type="InterPro" id="IPR009080">
    <property type="entry name" value="tRNAsynth_Ia_anticodon-bd"/>
</dbReference>
<evidence type="ECO:0000256" key="4">
    <source>
        <dbReference type="ARBA" id="ARBA00022840"/>
    </source>
</evidence>
<dbReference type="Gene3D" id="1.10.730.10">
    <property type="entry name" value="Isoleucyl-tRNA Synthetase, Domain 1"/>
    <property type="match status" value="1"/>
</dbReference>
<sequence>MLKLLHPFMPFITEEIWSFLPETSSRLIKADWPKASEKENFEKAEANMEFIMEAVRSIRNTRAEMNVAPSRKARAIFVPSKDEAVEFIQTGAQYFATLANITEIKIVHDKTQIGEDTASSVMEGTEIYLPLADLIDFEKEIERLEKEKSRLQGELDRVVGKLNNEKFMSKAPESVVNEEKEKMAKYESMMEKVVERLEHLKAK</sequence>
<dbReference type="InterPro" id="IPR013155">
    <property type="entry name" value="M/V/L/I-tRNA-synth_anticd-bd"/>
</dbReference>
<evidence type="ECO:0000259" key="10">
    <source>
        <dbReference type="Pfam" id="PF08264"/>
    </source>
</evidence>
<dbReference type="GO" id="GO:0006438">
    <property type="term" value="P:valyl-tRNA aminoacylation"/>
    <property type="evidence" value="ECO:0007669"/>
    <property type="project" value="InterPro"/>
</dbReference>
<dbReference type="FunFam" id="1.10.287.380:FF:000001">
    <property type="entry name" value="Valine--tRNA ligase"/>
    <property type="match status" value="1"/>
</dbReference>
<dbReference type="InterPro" id="IPR019499">
    <property type="entry name" value="Val-tRNA_synth_tRNA-bd"/>
</dbReference>
<accession>A0A645D5Z1</accession>
<evidence type="ECO:0000256" key="8">
    <source>
        <dbReference type="ARBA" id="ARBA00047552"/>
    </source>
</evidence>
<evidence type="ECO:0000256" key="5">
    <source>
        <dbReference type="ARBA" id="ARBA00022917"/>
    </source>
</evidence>
<keyword evidence="9" id="KW-0175">Coiled coil</keyword>
<dbReference type="AlphaFoldDB" id="A0A645D5Z1"/>
<evidence type="ECO:0000256" key="2">
    <source>
        <dbReference type="ARBA" id="ARBA00022598"/>
    </source>
</evidence>
<dbReference type="InterPro" id="IPR002303">
    <property type="entry name" value="Valyl-tRNA_ligase"/>
</dbReference>
<dbReference type="GO" id="GO:0005829">
    <property type="term" value="C:cytosol"/>
    <property type="evidence" value="ECO:0007669"/>
    <property type="project" value="TreeGrafter"/>
</dbReference>
<dbReference type="PANTHER" id="PTHR11946:SF93">
    <property type="entry name" value="VALINE--TRNA LIGASE, CHLOROPLASTIC_MITOCHONDRIAL 2"/>
    <property type="match status" value="1"/>
</dbReference>
<keyword evidence="2 12" id="KW-0436">Ligase</keyword>
<proteinExistence type="predicted"/>
<dbReference type="Pfam" id="PF10458">
    <property type="entry name" value="Val_tRNA-synt_C"/>
    <property type="match status" value="1"/>
</dbReference>
<dbReference type="SUPFAM" id="SSF46589">
    <property type="entry name" value="tRNA-binding arm"/>
    <property type="match status" value="1"/>
</dbReference>
<evidence type="ECO:0000256" key="3">
    <source>
        <dbReference type="ARBA" id="ARBA00022741"/>
    </source>
</evidence>
<evidence type="ECO:0000313" key="12">
    <source>
        <dbReference type="EMBL" id="MPM84617.1"/>
    </source>
</evidence>
<comment type="catalytic activity">
    <reaction evidence="8">
        <text>tRNA(Val) + L-valine + ATP = L-valyl-tRNA(Val) + AMP + diphosphate</text>
        <dbReference type="Rhea" id="RHEA:10704"/>
        <dbReference type="Rhea" id="RHEA-COMP:9672"/>
        <dbReference type="Rhea" id="RHEA-COMP:9708"/>
        <dbReference type="ChEBI" id="CHEBI:30616"/>
        <dbReference type="ChEBI" id="CHEBI:33019"/>
        <dbReference type="ChEBI" id="CHEBI:57762"/>
        <dbReference type="ChEBI" id="CHEBI:78442"/>
        <dbReference type="ChEBI" id="CHEBI:78537"/>
        <dbReference type="ChEBI" id="CHEBI:456215"/>
        <dbReference type="EC" id="6.1.1.9"/>
    </reaction>
</comment>
<feature type="domain" description="Methionyl/Valyl/Leucyl/Isoleucyl-tRNA synthetase anticodon-binding" evidence="10">
    <location>
        <begin position="2"/>
        <end position="75"/>
    </location>
</feature>
<dbReference type="EMBL" id="VSSQ01033118">
    <property type="protein sequence ID" value="MPM84617.1"/>
    <property type="molecule type" value="Genomic_DNA"/>
</dbReference>
<dbReference type="InterPro" id="IPR037118">
    <property type="entry name" value="Val-tRNA_synth_C_sf"/>
</dbReference>
<comment type="caution">
    <text evidence="12">The sequence shown here is derived from an EMBL/GenBank/DDBJ whole genome shotgun (WGS) entry which is preliminary data.</text>
</comment>
<dbReference type="GO" id="GO:0004832">
    <property type="term" value="F:valine-tRNA ligase activity"/>
    <property type="evidence" value="ECO:0007669"/>
    <property type="project" value="UniProtKB-EC"/>
</dbReference>
<gene>
    <name evidence="12" type="primary">valS_48</name>
    <name evidence="12" type="ORF">SDC9_131690</name>
</gene>
<keyword evidence="6" id="KW-0030">Aminoacyl-tRNA synthetase</keyword>
<dbReference type="Gene3D" id="1.10.287.380">
    <property type="entry name" value="Valyl-tRNA synthetase, C-terminal domain"/>
    <property type="match status" value="1"/>
</dbReference>
<organism evidence="12">
    <name type="scientific">bioreactor metagenome</name>
    <dbReference type="NCBI Taxonomy" id="1076179"/>
    <lineage>
        <taxon>unclassified sequences</taxon>
        <taxon>metagenomes</taxon>
        <taxon>ecological metagenomes</taxon>
    </lineage>
</organism>
<keyword evidence="3" id="KW-0547">Nucleotide-binding</keyword>
<feature type="coiled-coil region" evidence="9">
    <location>
        <begin position="134"/>
        <end position="203"/>
    </location>
</feature>
<dbReference type="PANTHER" id="PTHR11946">
    <property type="entry name" value="VALYL-TRNA SYNTHETASES"/>
    <property type="match status" value="1"/>
</dbReference>
<evidence type="ECO:0000256" key="1">
    <source>
        <dbReference type="ARBA" id="ARBA00013169"/>
    </source>
</evidence>
<keyword evidence="5" id="KW-0648">Protein biosynthesis</keyword>